<feature type="binding site" evidence="12">
    <location>
        <position position="311"/>
    </location>
    <ligand>
        <name>FAD</name>
        <dbReference type="ChEBI" id="CHEBI:57692"/>
    </ligand>
</feature>
<dbReference type="EMBL" id="JAEEGA010000004">
    <property type="protein sequence ID" value="MBP1040878.1"/>
    <property type="molecule type" value="Genomic_DNA"/>
</dbReference>
<dbReference type="Proteomes" id="UP000674938">
    <property type="component" value="Unassembled WGS sequence"/>
</dbReference>
<dbReference type="GO" id="GO:0050660">
    <property type="term" value="F:flavin adenine dinucleotide binding"/>
    <property type="evidence" value="ECO:0007669"/>
    <property type="project" value="InterPro"/>
</dbReference>
<feature type="binding site" evidence="12">
    <location>
        <position position="52"/>
    </location>
    <ligand>
        <name>FAD</name>
        <dbReference type="ChEBI" id="CHEBI:57692"/>
    </ligand>
</feature>
<evidence type="ECO:0000259" key="16">
    <source>
        <dbReference type="Pfam" id="PF07992"/>
    </source>
</evidence>
<dbReference type="InterPro" id="IPR004099">
    <property type="entry name" value="Pyr_nucl-diS_OxRdtase_dimer"/>
</dbReference>
<reference evidence="17" key="1">
    <citation type="submission" date="2020-12" db="EMBL/GenBank/DDBJ databases">
        <title>Vagococcus allomyrinae sp. nov. and Enterococcus lavae sp. nov., isolated from the larvae of Allomyrina dichotoma.</title>
        <authorList>
            <person name="Lee S.D."/>
        </authorList>
    </citation>
    <scope>NUCLEOTIDE SEQUENCE</scope>
    <source>
        <strain evidence="17">BWB3-3</strain>
    </source>
</reference>
<gene>
    <name evidence="17" type="primary">lpdA</name>
    <name evidence="17" type="ORF">I6N95_07660</name>
</gene>
<dbReference type="InterPro" id="IPR012999">
    <property type="entry name" value="Pyr_OxRdtase_I_AS"/>
</dbReference>
<dbReference type="FunFam" id="3.30.390.30:FF:000001">
    <property type="entry name" value="Dihydrolipoyl dehydrogenase"/>
    <property type="match status" value="1"/>
</dbReference>
<proteinExistence type="inferred from homology"/>
<dbReference type="SUPFAM" id="SSF51905">
    <property type="entry name" value="FAD/NAD(P)-binding domain"/>
    <property type="match status" value="1"/>
</dbReference>
<dbReference type="AlphaFoldDB" id="A0A940PBB2"/>
<protein>
    <recommendedName>
        <fullName evidence="3 14">Dihydrolipoyl dehydrogenase</fullName>
        <ecNumber evidence="2 14">1.8.1.4</ecNumber>
    </recommendedName>
</protein>
<keyword evidence="5 12" id="KW-0274">FAD</keyword>
<dbReference type="PIRSF" id="PIRSF000350">
    <property type="entry name" value="Mercury_reductase_MerA"/>
    <property type="match status" value="1"/>
</dbReference>
<evidence type="ECO:0000313" key="18">
    <source>
        <dbReference type="Proteomes" id="UP000674938"/>
    </source>
</evidence>
<dbReference type="InterPro" id="IPR006258">
    <property type="entry name" value="Lipoamide_DH"/>
</dbReference>
<dbReference type="PROSITE" id="PS00076">
    <property type="entry name" value="PYRIDINE_REDOX_1"/>
    <property type="match status" value="1"/>
</dbReference>
<accession>A0A940PBB2</accession>
<feature type="binding site" evidence="12">
    <location>
        <position position="270"/>
    </location>
    <ligand>
        <name>NAD(+)</name>
        <dbReference type="ChEBI" id="CHEBI:57540"/>
    </ligand>
</feature>
<keyword evidence="9 14" id="KW-0676">Redox-active center</keyword>
<evidence type="ECO:0000256" key="10">
    <source>
        <dbReference type="ARBA" id="ARBA00049187"/>
    </source>
</evidence>
<evidence type="ECO:0000259" key="15">
    <source>
        <dbReference type="Pfam" id="PF02852"/>
    </source>
</evidence>
<comment type="cofactor">
    <cofactor evidence="12 14">
        <name>FAD</name>
        <dbReference type="ChEBI" id="CHEBI:57692"/>
    </cofactor>
    <text evidence="12 14">Binds 1 FAD per subunit.</text>
</comment>
<name>A0A940PBB2_9ENTE</name>
<dbReference type="RefSeq" id="WP_209526360.1">
    <property type="nucleotide sequence ID" value="NZ_JAEEGA010000004.1"/>
</dbReference>
<dbReference type="SUPFAM" id="SSF55424">
    <property type="entry name" value="FAD/NAD-linked reductases, dimerisation (C-terminal) domain"/>
    <property type="match status" value="1"/>
</dbReference>
<evidence type="ECO:0000256" key="6">
    <source>
        <dbReference type="ARBA" id="ARBA00023002"/>
    </source>
</evidence>
<evidence type="ECO:0000256" key="8">
    <source>
        <dbReference type="ARBA" id="ARBA00023157"/>
    </source>
</evidence>
<keyword evidence="8" id="KW-1015">Disulfide bond</keyword>
<evidence type="ECO:0000256" key="3">
    <source>
        <dbReference type="ARBA" id="ARBA00016961"/>
    </source>
</evidence>
<evidence type="ECO:0000256" key="4">
    <source>
        <dbReference type="ARBA" id="ARBA00022630"/>
    </source>
</evidence>
<dbReference type="GO" id="GO:0004148">
    <property type="term" value="F:dihydrolipoyl dehydrogenase (NADH) activity"/>
    <property type="evidence" value="ECO:0007669"/>
    <property type="project" value="UniProtKB-EC"/>
</dbReference>
<feature type="binding site" evidence="12">
    <location>
        <position position="203"/>
    </location>
    <ligand>
        <name>NAD(+)</name>
        <dbReference type="ChEBI" id="CHEBI:57540"/>
    </ligand>
</feature>
<dbReference type="PANTHER" id="PTHR22912">
    <property type="entry name" value="DISULFIDE OXIDOREDUCTASE"/>
    <property type="match status" value="1"/>
</dbReference>
<evidence type="ECO:0000313" key="17">
    <source>
        <dbReference type="EMBL" id="MBP1040878.1"/>
    </source>
</evidence>
<dbReference type="Gene3D" id="3.30.390.30">
    <property type="match status" value="1"/>
</dbReference>
<evidence type="ECO:0000256" key="7">
    <source>
        <dbReference type="ARBA" id="ARBA00023027"/>
    </source>
</evidence>
<evidence type="ECO:0000256" key="2">
    <source>
        <dbReference type="ARBA" id="ARBA00012608"/>
    </source>
</evidence>
<dbReference type="Pfam" id="PF02852">
    <property type="entry name" value="Pyr_redox_dim"/>
    <property type="match status" value="1"/>
</dbReference>
<dbReference type="PRINTS" id="PR00411">
    <property type="entry name" value="PNDRDTASEI"/>
</dbReference>
<comment type="catalytic activity">
    <reaction evidence="10 14">
        <text>N(6)-[(R)-dihydrolipoyl]-L-lysyl-[protein] + NAD(+) = N(6)-[(R)-lipoyl]-L-lysyl-[protein] + NADH + H(+)</text>
        <dbReference type="Rhea" id="RHEA:15045"/>
        <dbReference type="Rhea" id="RHEA-COMP:10474"/>
        <dbReference type="Rhea" id="RHEA-COMP:10475"/>
        <dbReference type="ChEBI" id="CHEBI:15378"/>
        <dbReference type="ChEBI" id="CHEBI:57540"/>
        <dbReference type="ChEBI" id="CHEBI:57945"/>
        <dbReference type="ChEBI" id="CHEBI:83099"/>
        <dbReference type="ChEBI" id="CHEBI:83100"/>
        <dbReference type="EC" id="1.8.1.4"/>
    </reaction>
</comment>
<comment type="miscellaneous">
    <text evidence="14">The active site is a redox-active disulfide bond.</text>
</comment>
<feature type="domain" description="Pyridine nucleotide-disulphide oxidoreductase dimerisation" evidence="15">
    <location>
        <begin position="345"/>
        <end position="450"/>
    </location>
</feature>
<comment type="caution">
    <text evidence="17">The sequence shown here is derived from an EMBL/GenBank/DDBJ whole genome shotgun (WGS) entry which is preliminary data.</text>
</comment>
<dbReference type="NCBIfam" id="TIGR01350">
    <property type="entry name" value="lipoamide_DH"/>
    <property type="match status" value="1"/>
</dbReference>
<dbReference type="EC" id="1.8.1.4" evidence="2 14"/>
<comment type="similarity">
    <text evidence="1 14">Belongs to the class-I pyridine nucleotide-disulfide oxidoreductase family.</text>
</comment>
<feature type="domain" description="FAD/NAD(P)-binding" evidence="16">
    <location>
        <begin position="8"/>
        <end position="326"/>
    </location>
</feature>
<feature type="active site" description="Proton acceptor" evidence="11">
    <location>
        <position position="441"/>
    </location>
</feature>
<dbReference type="InterPro" id="IPR016156">
    <property type="entry name" value="FAD/NAD-linked_Rdtase_dimer_sf"/>
</dbReference>
<dbReference type="PRINTS" id="PR00368">
    <property type="entry name" value="FADPNR"/>
</dbReference>
<organism evidence="17 18">
    <name type="scientific">Vagococcus allomyrinae</name>
    <dbReference type="NCBI Taxonomy" id="2794353"/>
    <lineage>
        <taxon>Bacteria</taxon>
        <taxon>Bacillati</taxon>
        <taxon>Bacillota</taxon>
        <taxon>Bacilli</taxon>
        <taxon>Lactobacillales</taxon>
        <taxon>Enterococcaceae</taxon>
        <taxon>Vagococcus</taxon>
    </lineage>
</organism>
<evidence type="ECO:0000256" key="11">
    <source>
        <dbReference type="PIRSR" id="PIRSR000350-2"/>
    </source>
</evidence>
<dbReference type="InterPro" id="IPR023753">
    <property type="entry name" value="FAD/NAD-binding_dom"/>
</dbReference>
<evidence type="ECO:0000256" key="5">
    <source>
        <dbReference type="ARBA" id="ARBA00022827"/>
    </source>
</evidence>
<evidence type="ECO:0000256" key="12">
    <source>
        <dbReference type="PIRSR" id="PIRSR000350-3"/>
    </source>
</evidence>
<sequence length="462" mass="48865">MEKTIIETLVIGSGPGGYVAAIRAAQLGQAVTIVEKDEIGGVCLNEGCIPSKALITAGHRYQESLNSDFLGLEVKQANLDFSQTQTWKNHHVVKRLTTGIESLLTKNQVKIIKGKARFIDPTQVALETEHGVTDYRFKQAIIATGSRPLSLKGFPFGPRILDSTGALNLSGIPKKLVIIGGGVIGAELGSAYANLGSEVTILEGSPQLLPSFEGDMVRVVQSAFKKKGIVVQTEALAKEAVVTASGVVVHYEVKGKSYEIAADYVLVTVGRRPNTDDLDLEKTGITVDQQGLIPVGADYRTKVANILAIGDVVAGLALAHKASYDGKVAAEVLAGKKVERDYRAVPGICFSDPELASTGLTLKEAEKTISAKAFQFPLQGNGRALSLNQNQGFARLIVDQDSTIVGGQIVGVNASEMIGEITLAVEAGLTVEDIALTIHAHPTLSEAIMDTAELAQGLPIHL</sequence>
<keyword evidence="7 12" id="KW-0520">NAD</keyword>
<dbReference type="Pfam" id="PF07992">
    <property type="entry name" value="Pyr_redox_2"/>
    <property type="match status" value="1"/>
</dbReference>
<keyword evidence="12" id="KW-0547">Nucleotide-binding</keyword>
<dbReference type="InterPro" id="IPR050151">
    <property type="entry name" value="Class-I_Pyr_Nuc-Dis_Oxidored"/>
</dbReference>
<feature type="binding site" evidence="12">
    <location>
        <begin position="144"/>
        <end position="146"/>
    </location>
    <ligand>
        <name>FAD</name>
        <dbReference type="ChEBI" id="CHEBI:57692"/>
    </ligand>
</feature>
<dbReference type="GO" id="GO:0006103">
    <property type="term" value="P:2-oxoglutarate metabolic process"/>
    <property type="evidence" value="ECO:0007669"/>
    <property type="project" value="TreeGrafter"/>
</dbReference>
<dbReference type="InterPro" id="IPR036188">
    <property type="entry name" value="FAD/NAD-bd_sf"/>
</dbReference>
<evidence type="ECO:0000256" key="13">
    <source>
        <dbReference type="PIRSR" id="PIRSR000350-4"/>
    </source>
</evidence>
<evidence type="ECO:0000256" key="9">
    <source>
        <dbReference type="ARBA" id="ARBA00023284"/>
    </source>
</evidence>
<evidence type="ECO:0000256" key="1">
    <source>
        <dbReference type="ARBA" id="ARBA00007532"/>
    </source>
</evidence>
<keyword evidence="18" id="KW-1185">Reference proteome</keyword>
<feature type="disulfide bond" description="Redox-active" evidence="13">
    <location>
        <begin position="43"/>
        <end position="48"/>
    </location>
</feature>
<dbReference type="PANTHER" id="PTHR22912:SF160">
    <property type="entry name" value="DIHYDROLIPOYL DEHYDROGENASE"/>
    <property type="match status" value="1"/>
</dbReference>
<dbReference type="Gene3D" id="3.50.50.60">
    <property type="entry name" value="FAD/NAD(P)-binding domain"/>
    <property type="match status" value="2"/>
</dbReference>
<evidence type="ECO:0000256" key="14">
    <source>
        <dbReference type="RuleBase" id="RU003692"/>
    </source>
</evidence>
<keyword evidence="4 14" id="KW-0285">Flavoprotein</keyword>
<dbReference type="InterPro" id="IPR001100">
    <property type="entry name" value="Pyr_nuc-diS_OxRdtase"/>
</dbReference>
<keyword evidence="6 14" id="KW-0560">Oxidoreductase</keyword>
<feature type="binding site" evidence="12">
    <location>
        <begin position="180"/>
        <end position="187"/>
    </location>
    <ligand>
        <name>NAD(+)</name>
        <dbReference type="ChEBI" id="CHEBI:57540"/>
    </ligand>
</feature>